<evidence type="ECO:0000256" key="3">
    <source>
        <dbReference type="ARBA" id="ARBA00022692"/>
    </source>
</evidence>
<keyword evidence="4 10" id="KW-1133">Transmembrane helix</keyword>
<dbReference type="GO" id="GO:0046872">
    <property type="term" value="F:metal ion binding"/>
    <property type="evidence" value="ECO:0007669"/>
    <property type="project" value="UniProtKB-KW"/>
</dbReference>
<dbReference type="Pfam" id="PF02537">
    <property type="entry name" value="CRCB"/>
    <property type="match status" value="1"/>
</dbReference>
<keyword evidence="12" id="KW-1185">Reference proteome</keyword>
<sequence length="127" mass="13120">MLMTPMLFVIVALCGGLGAVMRFALDTFISARSGGLLPWGTMTINVSGSLALGFFTGLLTGTGMDQTWLLAVGTGVLGGYTTFSTASFDTVRLLRAGRPLASLATAFGTLITAILAAYIGFLLATML</sequence>
<keyword evidence="5 10" id="KW-0472">Membrane</keyword>
<evidence type="ECO:0000256" key="1">
    <source>
        <dbReference type="ARBA" id="ARBA00004651"/>
    </source>
</evidence>
<organism evidence="11 12">
    <name type="scientific">Glutamicibacter ectropisis</name>
    <dbReference type="NCBI Taxonomy" id="3046593"/>
    <lineage>
        <taxon>Bacteria</taxon>
        <taxon>Bacillati</taxon>
        <taxon>Actinomycetota</taxon>
        <taxon>Actinomycetes</taxon>
        <taxon>Micrococcales</taxon>
        <taxon>Micrococcaceae</taxon>
        <taxon>Glutamicibacter</taxon>
    </lineage>
</organism>
<feature type="transmembrane region" description="Helical" evidence="10">
    <location>
        <begin position="68"/>
        <end position="88"/>
    </location>
</feature>
<dbReference type="HAMAP" id="MF_00454">
    <property type="entry name" value="FluC"/>
    <property type="match status" value="1"/>
</dbReference>
<comment type="function">
    <text evidence="9 10">Fluoride-specific ion channel. Important for reducing fluoride concentration in the cell, thus reducing its toxicity.</text>
</comment>
<dbReference type="AlphaFoldDB" id="A0AAU6WGN9"/>
<dbReference type="EMBL" id="CP125942">
    <property type="protein sequence ID" value="XAO47057.1"/>
    <property type="molecule type" value="Genomic_DNA"/>
</dbReference>
<protein>
    <recommendedName>
        <fullName evidence="10">Fluoride-specific ion channel FluC</fullName>
    </recommendedName>
</protein>
<keyword evidence="10" id="KW-0813">Transport</keyword>
<dbReference type="Proteomes" id="UP001486888">
    <property type="component" value="Chromosome"/>
</dbReference>
<proteinExistence type="inferred from homology"/>
<dbReference type="NCBIfam" id="TIGR00494">
    <property type="entry name" value="crcB"/>
    <property type="match status" value="1"/>
</dbReference>
<name>A0AAU6WGN9_9MICC</name>
<keyword evidence="10" id="KW-0915">Sodium</keyword>
<evidence type="ECO:0000313" key="11">
    <source>
        <dbReference type="EMBL" id="XAO47057.1"/>
    </source>
</evidence>
<dbReference type="KEGG" id="gey:QMQ05_05910"/>
<feature type="transmembrane region" description="Helical" evidence="10">
    <location>
        <begin position="100"/>
        <end position="124"/>
    </location>
</feature>
<evidence type="ECO:0000256" key="5">
    <source>
        <dbReference type="ARBA" id="ARBA00023136"/>
    </source>
</evidence>
<reference evidence="11 12" key="1">
    <citation type="submission" date="2023-05" db="EMBL/GenBank/DDBJ databases">
        <title>Glutamicibacter sp. B1, complete genome.</title>
        <authorList>
            <person name="Long Y.H."/>
            <person name="Fang T."/>
            <person name="Li X.Y."/>
        </authorList>
    </citation>
    <scope>NUCLEOTIDE SEQUENCE [LARGE SCALE GENOMIC DNA]</scope>
    <source>
        <strain evidence="11 12">B1</strain>
    </source>
</reference>
<evidence type="ECO:0000256" key="9">
    <source>
        <dbReference type="ARBA" id="ARBA00049940"/>
    </source>
</evidence>
<dbReference type="RefSeq" id="WP_345473791.1">
    <property type="nucleotide sequence ID" value="NZ_CP125942.1"/>
</dbReference>
<evidence type="ECO:0000256" key="10">
    <source>
        <dbReference type="HAMAP-Rule" id="MF_00454"/>
    </source>
</evidence>
<keyword evidence="10" id="KW-0479">Metal-binding</keyword>
<keyword evidence="10" id="KW-0406">Ion transport</keyword>
<comment type="similarity">
    <text evidence="7 10">Belongs to the fluoride channel Fluc/FEX (TC 1.A.43) family.</text>
</comment>
<comment type="subcellular location">
    <subcellularLocation>
        <location evidence="1 10">Cell membrane</location>
        <topology evidence="1 10">Multi-pass membrane protein</topology>
    </subcellularLocation>
</comment>
<feature type="transmembrane region" description="Helical" evidence="10">
    <location>
        <begin position="6"/>
        <end position="24"/>
    </location>
</feature>
<comment type="catalytic activity">
    <reaction evidence="8">
        <text>fluoride(in) = fluoride(out)</text>
        <dbReference type="Rhea" id="RHEA:76159"/>
        <dbReference type="ChEBI" id="CHEBI:17051"/>
    </reaction>
    <physiologicalReaction direction="left-to-right" evidence="8">
        <dbReference type="Rhea" id="RHEA:76160"/>
    </physiologicalReaction>
</comment>
<dbReference type="PANTHER" id="PTHR28259">
    <property type="entry name" value="FLUORIDE EXPORT PROTEIN 1-RELATED"/>
    <property type="match status" value="1"/>
</dbReference>
<dbReference type="GO" id="GO:0005886">
    <property type="term" value="C:plasma membrane"/>
    <property type="evidence" value="ECO:0007669"/>
    <property type="project" value="UniProtKB-SubCell"/>
</dbReference>
<dbReference type="GO" id="GO:0140114">
    <property type="term" value="P:cellular detoxification of fluoride"/>
    <property type="evidence" value="ECO:0007669"/>
    <property type="project" value="UniProtKB-UniRule"/>
</dbReference>
<evidence type="ECO:0000256" key="2">
    <source>
        <dbReference type="ARBA" id="ARBA00022475"/>
    </source>
</evidence>
<comment type="activity regulation">
    <text evidence="10">Na(+) is not transported, but it plays an essential structural role and its presence is essential for fluoride channel function.</text>
</comment>
<keyword evidence="6 10" id="KW-0407">Ion channel</keyword>
<evidence type="ECO:0000256" key="6">
    <source>
        <dbReference type="ARBA" id="ARBA00023303"/>
    </source>
</evidence>
<gene>
    <name evidence="10 11" type="primary">crcB</name>
    <name evidence="10" type="synonym">fluC</name>
    <name evidence="11" type="ORF">QMQ05_05910</name>
</gene>
<dbReference type="InterPro" id="IPR003691">
    <property type="entry name" value="FluC"/>
</dbReference>
<accession>A0AAU6WGN9</accession>
<evidence type="ECO:0000313" key="12">
    <source>
        <dbReference type="Proteomes" id="UP001486888"/>
    </source>
</evidence>
<evidence type="ECO:0000256" key="8">
    <source>
        <dbReference type="ARBA" id="ARBA00035585"/>
    </source>
</evidence>
<feature type="binding site" evidence="10">
    <location>
        <position position="78"/>
    </location>
    <ligand>
        <name>Na(+)</name>
        <dbReference type="ChEBI" id="CHEBI:29101"/>
        <note>structural</note>
    </ligand>
</feature>
<feature type="binding site" evidence="10">
    <location>
        <position position="81"/>
    </location>
    <ligand>
        <name>Na(+)</name>
        <dbReference type="ChEBI" id="CHEBI:29101"/>
        <note>structural</note>
    </ligand>
</feature>
<dbReference type="PANTHER" id="PTHR28259:SF1">
    <property type="entry name" value="FLUORIDE EXPORT PROTEIN 1-RELATED"/>
    <property type="match status" value="1"/>
</dbReference>
<evidence type="ECO:0000256" key="4">
    <source>
        <dbReference type="ARBA" id="ARBA00022989"/>
    </source>
</evidence>
<feature type="transmembrane region" description="Helical" evidence="10">
    <location>
        <begin position="36"/>
        <end position="56"/>
    </location>
</feature>
<evidence type="ECO:0000256" key="7">
    <source>
        <dbReference type="ARBA" id="ARBA00035120"/>
    </source>
</evidence>
<dbReference type="GO" id="GO:0062054">
    <property type="term" value="F:fluoride channel activity"/>
    <property type="evidence" value="ECO:0007669"/>
    <property type="project" value="UniProtKB-UniRule"/>
</dbReference>
<keyword evidence="2 10" id="KW-1003">Cell membrane</keyword>
<keyword evidence="3 10" id="KW-0812">Transmembrane</keyword>